<comment type="pathway">
    <text evidence="2">Protein modification; protein glycosylation.</text>
</comment>
<dbReference type="PANTHER" id="PTHR11742:SF49">
    <property type="entry name" value="ALPHA-1,2-MANNOSIDASE"/>
    <property type="match status" value="1"/>
</dbReference>
<organism evidence="7 8">
    <name type="scientific">Paecilomyces lecythidis</name>
    <dbReference type="NCBI Taxonomy" id="3004212"/>
    <lineage>
        <taxon>Eukaryota</taxon>
        <taxon>Fungi</taxon>
        <taxon>Dikarya</taxon>
        <taxon>Ascomycota</taxon>
        <taxon>Pezizomycotina</taxon>
        <taxon>Eurotiomycetes</taxon>
        <taxon>Eurotiomycetidae</taxon>
        <taxon>Eurotiales</taxon>
        <taxon>Thermoascaceae</taxon>
        <taxon>Paecilomyces</taxon>
    </lineage>
</organism>
<name>A0ABR3Y980_9EURO</name>
<keyword evidence="8" id="KW-1185">Reference proteome</keyword>
<reference evidence="7 8" key="1">
    <citation type="journal article" date="2024" name="IMA Fungus">
        <title>IMA Genome - F19 : A genome assembly and annotation guide to empower mycologists, including annotated draft genome sequences of Ceratocystis pirilliformis, Diaporthe australafricana, Fusarium ophioides, Paecilomyces lecythidis, and Sporothrix stenoceras.</title>
        <authorList>
            <person name="Aylward J."/>
            <person name="Wilson A.M."/>
            <person name="Visagie C.M."/>
            <person name="Spraker J."/>
            <person name="Barnes I."/>
            <person name="Buitendag C."/>
            <person name="Ceriani C."/>
            <person name="Del Mar Angel L."/>
            <person name="du Plessis D."/>
            <person name="Fuchs T."/>
            <person name="Gasser K."/>
            <person name="Kramer D."/>
            <person name="Li W."/>
            <person name="Munsamy K."/>
            <person name="Piso A."/>
            <person name="Price J.L."/>
            <person name="Sonnekus B."/>
            <person name="Thomas C."/>
            <person name="van der Nest A."/>
            <person name="van Dijk A."/>
            <person name="van Heerden A."/>
            <person name="van Vuuren N."/>
            <person name="Yilmaz N."/>
            <person name="Duong T.A."/>
            <person name="van der Merwe N.A."/>
            <person name="Wingfield M.J."/>
            <person name="Wingfield B.D."/>
        </authorList>
    </citation>
    <scope>NUCLEOTIDE SEQUENCE [LARGE SCALE GENOMIC DNA]</scope>
    <source>
        <strain evidence="7 8">CMW 18167</strain>
    </source>
</reference>
<proteinExistence type="inferred from homology"/>
<evidence type="ECO:0000256" key="1">
    <source>
        <dbReference type="ARBA" id="ARBA00001913"/>
    </source>
</evidence>
<comment type="caution">
    <text evidence="7">The sequence shown here is derived from an EMBL/GenBank/DDBJ whole genome shotgun (WGS) entry which is preliminary data.</text>
</comment>
<evidence type="ECO:0000256" key="3">
    <source>
        <dbReference type="ARBA" id="ARBA00007658"/>
    </source>
</evidence>
<evidence type="ECO:0000313" key="8">
    <source>
        <dbReference type="Proteomes" id="UP001583193"/>
    </source>
</evidence>
<keyword evidence="5" id="KW-1015">Disulfide bond</keyword>
<dbReference type="PANTHER" id="PTHR11742">
    <property type="entry name" value="MANNOSYL-OLIGOSACCHARIDE ALPHA-1,2-MANNOSIDASE-RELATED"/>
    <property type="match status" value="1"/>
</dbReference>
<dbReference type="PRINTS" id="PR00747">
    <property type="entry name" value="GLYHDRLASE47"/>
</dbReference>
<evidence type="ECO:0000256" key="4">
    <source>
        <dbReference type="ARBA" id="ARBA00022801"/>
    </source>
</evidence>
<evidence type="ECO:0000313" key="7">
    <source>
        <dbReference type="EMBL" id="KAL1884836.1"/>
    </source>
</evidence>
<protein>
    <recommendedName>
        <fullName evidence="6">alpha-1,2-Mannosidase</fullName>
        <ecNumber evidence="6">3.2.1.-</ecNumber>
    </recommendedName>
</protein>
<accession>A0ABR3Y980</accession>
<comment type="similarity">
    <text evidence="3 6">Belongs to the glycosyl hydrolase 47 family.</text>
</comment>
<keyword evidence="4 6" id="KW-0378">Hydrolase</keyword>
<dbReference type="EMBL" id="JAVDPF010000003">
    <property type="protein sequence ID" value="KAL1884836.1"/>
    <property type="molecule type" value="Genomic_DNA"/>
</dbReference>
<sequence length="592" mass="67054">MPFVKSKIVSLTLIILGLVFLFSFYHRSQGGSYFPLIPATKPSVPPSENSDYVWAHVPQSYPVRELSRLPQSIPKSIPIIQHSFPHESREERKVRIARLDTVKGNFTHAWQGYKTHAWGSDEVAPLSGRAQNPFGGWAATLVDALDSLWIMGLKDEFEDALQQVEKLDFTSCSLEELNVFETTIRYLGGLLAAYDVSGQKYPVLLRKAVEVGQMLYVAFDTPNRMPITRWRFHDALKGVPQEAGDGVLVAEIGSLTLEFTRLSQLTNDDRYFDAIQRIMNEFDSQQDQTKLPGMWPVVVNARTLNFHEYSGFTIGGMADSLYEYLPKQHILLGGGSQQYRKLYRDAMVPMKEHIFFRPMTKGADVLFPGDVSSDGQTPLSELHTEAKAQHLSCFAGGMVALGAKVFDLPEDLDVARKLVNGCLWGYETGRLGIMPEIIRTVACEDTHNCVWDEDRWHHEVNQAFPDDNGSVEDKIKTRRLAPGITKIDDGRYILRPEAIESVFVLYRITGDRSLAEKAWVMFETIVKHTITDIAHAGLNDCTVDDPPKQDRMESFWMAETLKYFYLIFADPHIVSLDEYVLNTEAHPLRRTV</sequence>
<dbReference type="Proteomes" id="UP001583193">
    <property type="component" value="Unassembled WGS sequence"/>
</dbReference>
<dbReference type="InterPro" id="IPR050749">
    <property type="entry name" value="Glycosyl_Hydrolase_47"/>
</dbReference>
<dbReference type="SUPFAM" id="SSF48225">
    <property type="entry name" value="Seven-hairpin glycosidases"/>
    <property type="match status" value="1"/>
</dbReference>
<dbReference type="InterPro" id="IPR001382">
    <property type="entry name" value="Glyco_hydro_47"/>
</dbReference>
<comment type="cofactor">
    <cofactor evidence="1">
        <name>Ca(2+)</name>
        <dbReference type="ChEBI" id="CHEBI:29108"/>
    </cofactor>
</comment>
<keyword evidence="6" id="KW-0326">Glycosidase</keyword>
<dbReference type="Gene3D" id="1.50.10.10">
    <property type="match status" value="1"/>
</dbReference>
<dbReference type="EC" id="3.2.1.-" evidence="6"/>
<evidence type="ECO:0000256" key="5">
    <source>
        <dbReference type="ARBA" id="ARBA00023157"/>
    </source>
</evidence>
<dbReference type="InterPro" id="IPR012341">
    <property type="entry name" value="6hp_glycosidase-like_sf"/>
</dbReference>
<evidence type="ECO:0000256" key="6">
    <source>
        <dbReference type="RuleBase" id="RU361193"/>
    </source>
</evidence>
<dbReference type="InterPro" id="IPR036026">
    <property type="entry name" value="Seven-hairpin_glycosidases"/>
</dbReference>
<dbReference type="Pfam" id="PF01532">
    <property type="entry name" value="Glyco_hydro_47"/>
    <property type="match status" value="1"/>
</dbReference>
<gene>
    <name evidence="7" type="ORF">Plec18167_001491</name>
</gene>
<evidence type="ECO:0000256" key="2">
    <source>
        <dbReference type="ARBA" id="ARBA00004922"/>
    </source>
</evidence>